<dbReference type="AlphaFoldDB" id="A0A225WJK7"/>
<sequence length="72" mass="8675">MTFIFVMLGLELYMYVKIRIFQSAWTAKYLFKMEPATLENVDVLQAKLQDVEEELETTKKRLNVSWRRRKSV</sequence>
<reference evidence="2" key="1">
    <citation type="submission" date="2017-03" db="EMBL/GenBank/DDBJ databases">
        <title>Phytopthora megakarya and P. palmivora, two closely related causual agents of cacao black pod achieved similar genome size and gene model numbers by different mechanisms.</title>
        <authorList>
            <person name="Ali S."/>
            <person name="Shao J."/>
            <person name="Larry D.J."/>
            <person name="Kronmiller B."/>
            <person name="Shen D."/>
            <person name="Strem M.D."/>
            <person name="Melnick R.L."/>
            <person name="Guiltinan M.J."/>
            <person name="Tyler B.M."/>
            <person name="Meinhardt L.W."/>
            <person name="Bailey B.A."/>
        </authorList>
    </citation>
    <scope>NUCLEOTIDE SEQUENCE [LARGE SCALE GENOMIC DNA]</scope>
    <source>
        <strain evidence="2">zdho120</strain>
    </source>
</reference>
<organism evidence="1 2">
    <name type="scientific">Phytophthora megakarya</name>
    <dbReference type="NCBI Taxonomy" id="4795"/>
    <lineage>
        <taxon>Eukaryota</taxon>
        <taxon>Sar</taxon>
        <taxon>Stramenopiles</taxon>
        <taxon>Oomycota</taxon>
        <taxon>Peronosporomycetes</taxon>
        <taxon>Peronosporales</taxon>
        <taxon>Peronosporaceae</taxon>
        <taxon>Phytophthora</taxon>
    </lineage>
</organism>
<accession>A0A225WJK7</accession>
<comment type="caution">
    <text evidence="1">The sequence shown here is derived from an EMBL/GenBank/DDBJ whole genome shotgun (WGS) entry which is preliminary data.</text>
</comment>
<keyword evidence="2" id="KW-1185">Reference proteome</keyword>
<proteinExistence type="predicted"/>
<gene>
    <name evidence="1" type="ORF">PHMEG_0008270</name>
</gene>
<dbReference type="OrthoDB" id="107843at2759"/>
<dbReference type="EMBL" id="NBNE01000699">
    <property type="protein sequence ID" value="OWZ17742.1"/>
    <property type="molecule type" value="Genomic_DNA"/>
</dbReference>
<dbReference type="Proteomes" id="UP000198211">
    <property type="component" value="Unassembled WGS sequence"/>
</dbReference>
<protein>
    <submittedName>
        <fullName evidence="1">Uncharacterized protein</fullName>
    </submittedName>
</protein>
<evidence type="ECO:0000313" key="2">
    <source>
        <dbReference type="Proteomes" id="UP000198211"/>
    </source>
</evidence>
<evidence type="ECO:0000313" key="1">
    <source>
        <dbReference type="EMBL" id="OWZ17742.1"/>
    </source>
</evidence>
<name>A0A225WJK7_9STRA</name>